<comment type="caution">
    <text evidence="4">The sequence shown here is derived from an EMBL/GenBank/DDBJ whole genome shotgun (WGS) entry which is preliminary data.</text>
</comment>
<sequence>MRVRPGAQEDQALVLIGIEGSGKSATANTLANDSKCFLSEPKSLSKSSSCCEGKIINSRIKIIDTPAVNAFSDSGELISYLKNGSFDNLVYGVVLRIGRYRTIFEDLLRLLHQLPGIVKDDNSDQTMQSVVLIFTCANELCSMQDSEACNDEMKSELKKYIQRSPLLREFSEDIKCHFCIDNKFWSQSGKNAFIEEITNVCELLNTKSKKWEEESLRKRAEKDLVINSKEIQTEKRSALILIYAWNMERDSFANFKNLTEDALRKYNQETGNKCELTLCNSEEMINLKTHLVIHAKQYDEIYIGVMMRVWSLEDREVVEDILKHLNKSVPKTRLIIRVFDEGGKTTISVKETHNVHELDFVKGFETYYITEIVRLLSNNFSKVKTQSYDAKDELHF</sequence>
<dbReference type="InterPro" id="IPR027417">
    <property type="entry name" value="P-loop_NTPase"/>
</dbReference>
<evidence type="ECO:0000313" key="5">
    <source>
        <dbReference type="Proteomes" id="UP001186944"/>
    </source>
</evidence>
<comment type="similarity">
    <text evidence="1">Belongs to the TRAFAC class TrmE-Era-EngA-EngB-Septin-like GTPase superfamily. AIG1/Toc34/Toc159-like paraseptin GTPase family. IAN subfamily.</text>
</comment>
<feature type="domain" description="AIG1-type G" evidence="3">
    <location>
        <begin position="12"/>
        <end position="161"/>
    </location>
</feature>
<dbReference type="Gene3D" id="3.40.50.300">
    <property type="entry name" value="P-loop containing nucleotide triphosphate hydrolases"/>
    <property type="match status" value="1"/>
</dbReference>
<protein>
    <recommendedName>
        <fullName evidence="3">AIG1-type G domain-containing protein</fullName>
    </recommendedName>
</protein>
<gene>
    <name evidence="4" type="ORF">FSP39_007874</name>
</gene>
<dbReference type="SUPFAM" id="SSF52540">
    <property type="entry name" value="P-loop containing nucleoside triphosphate hydrolases"/>
    <property type="match status" value="1"/>
</dbReference>
<reference evidence="4" key="1">
    <citation type="submission" date="2019-08" db="EMBL/GenBank/DDBJ databases">
        <title>The improved chromosome-level genome for the pearl oyster Pinctada fucata martensii using PacBio sequencing and Hi-C.</title>
        <authorList>
            <person name="Zheng Z."/>
        </authorList>
    </citation>
    <scope>NUCLEOTIDE SEQUENCE</scope>
    <source>
        <strain evidence="4">ZZ-2019</strain>
        <tissue evidence="4">Adductor muscle</tissue>
    </source>
</reference>
<dbReference type="GO" id="GO:0005525">
    <property type="term" value="F:GTP binding"/>
    <property type="evidence" value="ECO:0007669"/>
    <property type="project" value="InterPro"/>
</dbReference>
<evidence type="ECO:0000256" key="1">
    <source>
        <dbReference type="ARBA" id="ARBA00008535"/>
    </source>
</evidence>
<evidence type="ECO:0000259" key="3">
    <source>
        <dbReference type="Pfam" id="PF04548"/>
    </source>
</evidence>
<dbReference type="InterPro" id="IPR006703">
    <property type="entry name" value="G_AIG1"/>
</dbReference>
<keyword evidence="2" id="KW-0547">Nucleotide-binding</keyword>
<dbReference type="AlphaFoldDB" id="A0AA88XMS9"/>
<evidence type="ECO:0000313" key="4">
    <source>
        <dbReference type="EMBL" id="KAK3085728.1"/>
    </source>
</evidence>
<organism evidence="4 5">
    <name type="scientific">Pinctada imbricata</name>
    <name type="common">Atlantic pearl-oyster</name>
    <name type="synonym">Pinctada martensii</name>
    <dbReference type="NCBI Taxonomy" id="66713"/>
    <lineage>
        <taxon>Eukaryota</taxon>
        <taxon>Metazoa</taxon>
        <taxon>Spiralia</taxon>
        <taxon>Lophotrochozoa</taxon>
        <taxon>Mollusca</taxon>
        <taxon>Bivalvia</taxon>
        <taxon>Autobranchia</taxon>
        <taxon>Pteriomorphia</taxon>
        <taxon>Pterioida</taxon>
        <taxon>Pterioidea</taxon>
        <taxon>Pteriidae</taxon>
        <taxon>Pinctada</taxon>
    </lineage>
</organism>
<accession>A0AA88XMS9</accession>
<dbReference type="EMBL" id="VSWD01000012">
    <property type="protein sequence ID" value="KAK3085728.1"/>
    <property type="molecule type" value="Genomic_DNA"/>
</dbReference>
<proteinExistence type="inferred from homology"/>
<dbReference type="Pfam" id="PF04548">
    <property type="entry name" value="AIG1"/>
    <property type="match status" value="1"/>
</dbReference>
<name>A0AA88XMS9_PINIB</name>
<evidence type="ECO:0000256" key="2">
    <source>
        <dbReference type="ARBA" id="ARBA00022741"/>
    </source>
</evidence>
<dbReference type="Proteomes" id="UP001186944">
    <property type="component" value="Unassembled WGS sequence"/>
</dbReference>
<keyword evidence="5" id="KW-1185">Reference proteome</keyword>